<evidence type="ECO:0000313" key="2">
    <source>
        <dbReference type="EMBL" id="KEQ75261.1"/>
    </source>
</evidence>
<dbReference type="EMBL" id="KL584705">
    <property type="protein sequence ID" value="KEQ75261.1"/>
    <property type="molecule type" value="Genomic_DNA"/>
</dbReference>
<proteinExistence type="predicted"/>
<dbReference type="GeneID" id="25416475"/>
<reference evidence="2 3" key="1">
    <citation type="journal article" date="2014" name="BMC Genomics">
        <title>Genome sequencing of four Aureobasidium pullulans varieties: biotechnological potential, stress tolerance, and description of new species.</title>
        <authorList>
            <person name="Gostin Ar C."/>
            <person name="Ohm R.A."/>
            <person name="Kogej T."/>
            <person name="Sonjak S."/>
            <person name="Turk M."/>
            <person name="Zajc J."/>
            <person name="Zalar P."/>
            <person name="Grube M."/>
            <person name="Sun H."/>
            <person name="Han J."/>
            <person name="Sharma A."/>
            <person name="Chiniquy J."/>
            <person name="Ngan C.Y."/>
            <person name="Lipzen A."/>
            <person name="Barry K."/>
            <person name="Grigoriev I.V."/>
            <person name="Gunde-Cimerman N."/>
        </authorList>
    </citation>
    <scope>NUCLEOTIDE SEQUENCE [LARGE SCALE GENOMIC DNA]</scope>
    <source>
        <strain evidence="2 3">CBS 147.97</strain>
    </source>
</reference>
<keyword evidence="3" id="KW-1185">Reference proteome</keyword>
<feature type="compositionally biased region" description="Polar residues" evidence="1">
    <location>
        <begin position="1"/>
        <end position="13"/>
    </location>
</feature>
<dbReference type="RefSeq" id="XP_013429830.1">
    <property type="nucleotide sequence ID" value="XM_013574376.1"/>
</dbReference>
<sequence>MASKGKASSSNDQAAAGPSNKRQKLPLAIRPGYVEKDTTLPPATKACFSMKLEIHSARQRQVESATSDSPAVVPSSSSVANPAEPANAGPNAVVQQPQPVETHIRTEPNTPIQNEHETAIQSGSSTTLQSGLNTAVHIQPTSETIMPTAMREHSAALNNHAAALDRQTAALNMRTRGSDDD</sequence>
<organism evidence="2 3">
    <name type="scientific">Aureobasidium namibiae CBS 147.97</name>
    <dbReference type="NCBI Taxonomy" id="1043004"/>
    <lineage>
        <taxon>Eukaryota</taxon>
        <taxon>Fungi</taxon>
        <taxon>Dikarya</taxon>
        <taxon>Ascomycota</taxon>
        <taxon>Pezizomycotina</taxon>
        <taxon>Dothideomycetes</taxon>
        <taxon>Dothideomycetidae</taxon>
        <taxon>Dothideales</taxon>
        <taxon>Saccotheciaceae</taxon>
        <taxon>Aureobasidium</taxon>
    </lineage>
</organism>
<evidence type="ECO:0000313" key="3">
    <source>
        <dbReference type="Proteomes" id="UP000027730"/>
    </source>
</evidence>
<accession>A0A074XL17</accession>
<feature type="region of interest" description="Disordered" evidence="1">
    <location>
        <begin position="1"/>
        <end position="40"/>
    </location>
</feature>
<name>A0A074XL17_9PEZI</name>
<gene>
    <name evidence="2" type="ORF">M436DRAFT_79677</name>
</gene>
<feature type="region of interest" description="Disordered" evidence="1">
    <location>
        <begin position="56"/>
        <end position="101"/>
    </location>
</feature>
<dbReference type="Proteomes" id="UP000027730">
    <property type="component" value="Unassembled WGS sequence"/>
</dbReference>
<dbReference type="AlphaFoldDB" id="A0A074XL17"/>
<evidence type="ECO:0000256" key="1">
    <source>
        <dbReference type="SAM" id="MobiDB-lite"/>
    </source>
</evidence>
<protein>
    <submittedName>
        <fullName evidence="2">Uncharacterized protein</fullName>
    </submittedName>
</protein>
<feature type="compositionally biased region" description="Low complexity" evidence="1">
    <location>
        <begin position="64"/>
        <end position="94"/>
    </location>
</feature>
<dbReference type="HOGENOM" id="CLU_1488721_0_0_1"/>